<dbReference type="Proteomes" id="UP000242715">
    <property type="component" value="Unassembled WGS sequence"/>
</dbReference>
<dbReference type="AlphaFoldDB" id="A0A2Z6M602"/>
<dbReference type="EMBL" id="DF973170">
    <property type="protein sequence ID" value="GAU17429.1"/>
    <property type="molecule type" value="Genomic_DNA"/>
</dbReference>
<dbReference type="OrthoDB" id="185373at2759"/>
<proteinExistence type="predicted"/>
<gene>
    <name evidence="1" type="ORF">TSUD_233060</name>
</gene>
<sequence>MSLLLYRQMVCAGLLPNQFTIPFVLKACATKLCYWVGVSVHAQSFKLGMESHACVQNAILTDLGFMEFNDCGVF</sequence>
<organism evidence="1 2">
    <name type="scientific">Trifolium subterraneum</name>
    <name type="common">Subterranean clover</name>
    <dbReference type="NCBI Taxonomy" id="3900"/>
    <lineage>
        <taxon>Eukaryota</taxon>
        <taxon>Viridiplantae</taxon>
        <taxon>Streptophyta</taxon>
        <taxon>Embryophyta</taxon>
        <taxon>Tracheophyta</taxon>
        <taxon>Spermatophyta</taxon>
        <taxon>Magnoliopsida</taxon>
        <taxon>eudicotyledons</taxon>
        <taxon>Gunneridae</taxon>
        <taxon>Pentapetalae</taxon>
        <taxon>rosids</taxon>
        <taxon>fabids</taxon>
        <taxon>Fabales</taxon>
        <taxon>Fabaceae</taxon>
        <taxon>Papilionoideae</taxon>
        <taxon>50 kb inversion clade</taxon>
        <taxon>NPAAA clade</taxon>
        <taxon>Hologalegina</taxon>
        <taxon>IRL clade</taxon>
        <taxon>Trifolieae</taxon>
        <taxon>Trifolium</taxon>
    </lineage>
</organism>
<evidence type="ECO:0000313" key="1">
    <source>
        <dbReference type="EMBL" id="GAU17429.1"/>
    </source>
</evidence>
<keyword evidence="2" id="KW-1185">Reference proteome</keyword>
<evidence type="ECO:0000313" key="2">
    <source>
        <dbReference type="Proteomes" id="UP000242715"/>
    </source>
</evidence>
<protein>
    <submittedName>
        <fullName evidence="1">Uncharacterized protein</fullName>
    </submittedName>
</protein>
<reference evidence="2" key="1">
    <citation type="journal article" date="2017" name="Front. Plant Sci.">
        <title>Climate Clever Clovers: New Paradigm to Reduce the Environmental Footprint of Ruminants by Breeding Low Methanogenic Forages Utilizing Haplotype Variation.</title>
        <authorList>
            <person name="Kaur P."/>
            <person name="Appels R."/>
            <person name="Bayer P.E."/>
            <person name="Keeble-Gagnere G."/>
            <person name="Wang J."/>
            <person name="Hirakawa H."/>
            <person name="Shirasawa K."/>
            <person name="Vercoe P."/>
            <person name="Stefanova K."/>
            <person name="Durmic Z."/>
            <person name="Nichols P."/>
            <person name="Revell C."/>
            <person name="Isobe S.N."/>
            <person name="Edwards D."/>
            <person name="Erskine W."/>
        </authorList>
    </citation>
    <scope>NUCLEOTIDE SEQUENCE [LARGE SCALE GENOMIC DNA]</scope>
    <source>
        <strain evidence="2">cv. Daliak</strain>
    </source>
</reference>
<name>A0A2Z6M602_TRISU</name>
<accession>A0A2Z6M602</accession>